<dbReference type="STRING" id="290315.Clim_1269"/>
<dbReference type="HOGENOM" id="CLU_025044_0_0_10"/>
<dbReference type="AlphaFoldDB" id="B3ECR1"/>
<dbReference type="Pfam" id="PF05235">
    <property type="entry name" value="CHAD"/>
    <property type="match status" value="1"/>
</dbReference>
<feature type="domain" description="CHAD" evidence="1">
    <location>
        <begin position="251"/>
        <end position="546"/>
    </location>
</feature>
<evidence type="ECO:0000313" key="2">
    <source>
        <dbReference type="EMBL" id="ACD90336.1"/>
    </source>
</evidence>
<organism evidence="2 3">
    <name type="scientific">Chlorobium limicola (strain DSM 245 / NBRC 103803 / 6330)</name>
    <dbReference type="NCBI Taxonomy" id="290315"/>
    <lineage>
        <taxon>Bacteria</taxon>
        <taxon>Pseudomonadati</taxon>
        <taxon>Chlorobiota</taxon>
        <taxon>Chlorobiia</taxon>
        <taxon>Chlorobiales</taxon>
        <taxon>Chlorobiaceae</taxon>
        <taxon>Chlorobium/Pelodictyon group</taxon>
        <taxon>Chlorobium</taxon>
    </lineage>
</organism>
<dbReference type="eggNOG" id="COG5607">
    <property type="taxonomic scope" value="Bacteria"/>
</dbReference>
<dbReference type="PANTHER" id="PTHR39339:SF1">
    <property type="entry name" value="CHAD DOMAIN-CONTAINING PROTEIN"/>
    <property type="match status" value="1"/>
</dbReference>
<evidence type="ECO:0000313" key="3">
    <source>
        <dbReference type="Proteomes" id="UP000008841"/>
    </source>
</evidence>
<evidence type="ECO:0000259" key="1">
    <source>
        <dbReference type="PROSITE" id="PS51708"/>
    </source>
</evidence>
<dbReference type="Gene3D" id="1.40.20.10">
    <property type="entry name" value="CHAD domain"/>
    <property type="match status" value="1"/>
</dbReference>
<dbReference type="PANTHER" id="PTHR39339">
    <property type="entry name" value="SLR1444 PROTEIN"/>
    <property type="match status" value="1"/>
</dbReference>
<dbReference type="InterPro" id="IPR007899">
    <property type="entry name" value="CHAD_dom"/>
</dbReference>
<protein>
    <submittedName>
        <fullName evidence="2">CHAD domain containing protein</fullName>
    </submittedName>
</protein>
<sequence length="555" mass="63320">MNGQSARRAKSGIIGTRQHFERNNFTVVPIIAKKMAAVLNTICFKSPEGIGTPSLSGLFQPHLNLQEELHRKERRSYYDTFEWRCFEHQTAVVVKNRTISLLDLQSGVESAPLSLKTSPSHFLPSILPPGTIRNRLESLAGLRALMKRCTIESDMVAFRILDRIEKTTGFLFAETLFLIKGTRKERISGLITLKPLKGFHDDIFIISRALEEHFGTENRLDVKSVFRLLMDSAGLRVNDYNPKINLSLRPGNPVRISAAELLLFTHGIMKCNEPGILGNIDTEFLHDYRVALRRTRSLLSQIKGIFPPEIILRYRQAFSDIGKKCNTLRDCDVYMLKQTAYFDTLPPLLAVHLSPFFGELEATRKVELKRFSDFLRSKTYRTMLDEWQLLLKDVLSAPGTERESDPGQEESISVAVKTIGKAWKKVIRHGRAIPAEASDSELHALRIDCKKLRYLLEFFSSLFPEKTIGPVVRHLKELQENLGAFVDLAVQQHALYRYIDSMKTKPANPELAAALGGLIVMLHRQQEKERKAFNQTFRRFDNDETETLVTELLNR</sequence>
<dbReference type="OrthoDB" id="9810154at2"/>
<reference evidence="2 3" key="1">
    <citation type="submission" date="2008-05" db="EMBL/GenBank/DDBJ databases">
        <title>Complete sequence of Chlorobium limicola DSM 245.</title>
        <authorList>
            <consortium name="US DOE Joint Genome Institute"/>
            <person name="Lucas S."/>
            <person name="Copeland A."/>
            <person name="Lapidus A."/>
            <person name="Glavina del Rio T."/>
            <person name="Dalin E."/>
            <person name="Tice H."/>
            <person name="Bruce D."/>
            <person name="Goodwin L."/>
            <person name="Pitluck S."/>
            <person name="Schmutz J."/>
            <person name="Larimer F."/>
            <person name="Land M."/>
            <person name="Hauser L."/>
            <person name="Kyrpides N."/>
            <person name="Ovchinnikova G."/>
            <person name="Zhao F."/>
            <person name="Li T."/>
            <person name="Liu Z."/>
            <person name="Overmann J."/>
            <person name="Bryant D.A."/>
            <person name="Richardson P."/>
        </authorList>
    </citation>
    <scope>NUCLEOTIDE SEQUENCE [LARGE SCALE GENOMIC DNA]</scope>
    <source>
        <strain evidence="3">DSM 245 / NBRC 103803 / 6330</strain>
    </source>
</reference>
<name>B3ECR1_CHLL2</name>
<dbReference type="InterPro" id="IPR038186">
    <property type="entry name" value="CHAD_dom_sf"/>
</dbReference>
<dbReference type="EMBL" id="CP001097">
    <property type="protein sequence ID" value="ACD90336.1"/>
    <property type="molecule type" value="Genomic_DNA"/>
</dbReference>
<accession>B3ECR1</accession>
<dbReference type="KEGG" id="cli:Clim_1269"/>
<dbReference type="Proteomes" id="UP000008841">
    <property type="component" value="Chromosome"/>
</dbReference>
<proteinExistence type="predicted"/>
<dbReference type="PROSITE" id="PS51708">
    <property type="entry name" value="CHAD"/>
    <property type="match status" value="1"/>
</dbReference>
<dbReference type="SMART" id="SM00880">
    <property type="entry name" value="CHAD"/>
    <property type="match status" value="1"/>
</dbReference>
<gene>
    <name evidence="2" type="ordered locus">Clim_1269</name>
</gene>